<dbReference type="EC" id="2.7.12.2" evidence="6"/>
<dbReference type="PANTHER" id="PTHR48013">
    <property type="entry name" value="DUAL SPECIFICITY MITOGEN-ACTIVATED PROTEIN KINASE KINASE 5-RELATED"/>
    <property type="match status" value="1"/>
</dbReference>
<dbReference type="Gene3D" id="1.10.510.10">
    <property type="entry name" value="Transferase(Phosphotransferase) domain 1"/>
    <property type="match status" value="1"/>
</dbReference>
<dbReference type="InterPro" id="IPR025493">
    <property type="entry name" value="DUF4384"/>
</dbReference>
<dbReference type="Pfam" id="PF00069">
    <property type="entry name" value="Pkinase"/>
    <property type="match status" value="1"/>
</dbReference>
<dbReference type="PROSITE" id="PS50011">
    <property type="entry name" value="PROTEIN_KINASE_DOM"/>
    <property type="match status" value="1"/>
</dbReference>
<reference evidence="11" key="1">
    <citation type="submission" date="2022-09" db="EMBL/GenBank/DDBJ databases">
        <title>Tahibacter sp. nov., isolated from a fresh water.</title>
        <authorList>
            <person name="Baek J.H."/>
            <person name="Lee J.K."/>
            <person name="Kim J.M."/>
            <person name="Jeon C.O."/>
        </authorList>
    </citation>
    <scope>NUCLEOTIDE SEQUENCE</scope>
    <source>
        <strain evidence="11">W38</strain>
    </source>
</reference>
<evidence type="ECO:0000256" key="1">
    <source>
        <dbReference type="ARBA" id="ARBA00022679"/>
    </source>
</evidence>
<dbReference type="CDD" id="cd14014">
    <property type="entry name" value="STKc_PknB_like"/>
    <property type="match status" value="1"/>
</dbReference>
<dbReference type="PANTHER" id="PTHR48013:SF9">
    <property type="entry name" value="DUAL SPECIFICITY MITOGEN-ACTIVATED PROTEIN KINASE KINASE 5"/>
    <property type="match status" value="1"/>
</dbReference>
<dbReference type="EMBL" id="CP104694">
    <property type="protein sequence ID" value="UXI66780.1"/>
    <property type="molecule type" value="Genomic_DNA"/>
</dbReference>
<comment type="catalytic activity">
    <reaction evidence="8">
        <text>L-threonyl-[protein] + ATP = O-phospho-L-threonyl-[protein] + ADP + H(+)</text>
        <dbReference type="Rhea" id="RHEA:46608"/>
        <dbReference type="Rhea" id="RHEA-COMP:11060"/>
        <dbReference type="Rhea" id="RHEA-COMP:11605"/>
        <dbReference type="ChEBI" id="CHEBI:15378"/>
        <dbReference type="ChEBI" id="CHEBI:30013"/>
        <dbReference type="ChEBI" id="CHEBI:30616"/>
        <dbReference type="ChEBI" id="CHEBI:61977"/>
        <dbReference type="ChEBI" id="CHEBI:456216"/>
        <dbReference type="EC" id="2.7.12.2"/>
    </reaction>
</comment>
<evidence type="ECO:0000256" key="6">
    <source>
        <dbReference type="ARBA" id="ARBA00038999"/>
    </source>
</evidence>
<name>A0ABY6BA97_9GAMM</name>
<dbReference type="Proteomes" id="UP001064632">
    <property type="component" value="Chromosome"/>
</dbReference>
<evidence type="ECO:0000313" key="12">
    <source>
        <dbReference type="Proteomes" id="UP001064632"/>
    </source>
</evidence>
<evidence type="ECO:0000313" key="11">
    <source>
        <dbReference type="EMBL" id="UXI66780.1"/>
    </source>
</evidence>
<gene>
    <name evidence="11" type="ORF">N4264_18775</name>
</gene>
<evidence type="ECO:0000259" key="10">
    <source>
        <dbReference type="PROSITE" id="PS50011"/>
    </source>
</evidence>
<comment type="similarity">
    <text evidence="5">Belongs to the protein kinase superfamily. STE Ser/Thr protein kinase family. MAP kinase kinase subfamily.</text>
</comment>
<dbReference type="SMART" id="SM00220">
    <property type="entry name" value="S_TKc"/>
    <property type="match status" value="1"/>
</dbReference>
<proteinExistence type="inferred from homology"/>
<evidence type="ECO:0000256" key="7">
    <source>
        <dbReference type="ARBA" id="ARBA00049014"/>
    </source>
</evidence>
<dbReference type="Pfam" id="PF14326">
    <property type="entry name" value="DUF4384"/>
    <property type="match status" value="1"/>
</dbReference>
<evidence type="ECO:0000256" key="5">
    <source>
        <dbReference type="ARBA" id="ARBA00038035"/>
    </source>
</evidence>
<keyword evidence="4" id="KW-0067">ATP-binding</keyword>
<evidence type="ECO:0000256" key="3">
    <source>
        <dbReference type="ARBA" id="ARBA00022777"/>
    </source>
</evidence>
<evidence type="ECO:0000256" key="2">
    <source>
        <dbReference type="ARBA" id="ARBA00022741"/>
    </source>
</evidence>
<dbReference type="GO" id="GO:0016301">
    <property type="term" value="F:kinase activity"/>
    <property type="evidence" value="ECO:0007669"/>
    <property type="project" value="UniProtKB-KW"/>
</dbReference>
<dbReference type="InterPro" id="IPR011009">
    <property type="entry name" value="Kinase-like_dom_sf"/>
</dbReference>
<dbReference type="InterPro" id="IPR000719">
    <property type="entry name" value="Prot_kinase_dom"/>
</dbReference>
<feature type="domain" description="Protein kinase" evidence="10">
    <location>
        <begin position="73"/>
        <end position="332"/>
    </location>
</feature>
<dbReference type="SUPFAM" id="SSF56112">
    <property type="entry name" value="Protein kinase-like (PK-like)"/>
    <property type="match status" value="1"/>
</dbReference>
<protein>
    <recommendedName>
        <fullName evidence="6">mitogen-activated protein kinase kinase</fullName>
        <ecNumber evidence="6">2.7.12.2</ecNumber>
    </recommendedName>
</protein>
<keyword evidence="1" id="KW-0808">Transferase</keyword>
<organism evidence="11 12">
    <name type="scientific">Tahibacter amnicola</name>
    <dbReference type="NCBI Taxonomy" id="2976241"/>
    <lineage>
        <taxon>Bacteria</taxon>
        <taxon>Pseudomonadati</taxon>
        <taxon>Pseudomonadota</taxon>
        <taxon>Gammaproteobacteria</taxon>
        <taxon>Lysobacterales</taxon>
        <taxon>Rhodanobacteraceae</taxon>
        <taxon>Tahibacter</taxon>
    </lineage>
</organism>
<keyword evidence="3 11" id="KW-0418">Kinase</keyword>
<evidence type="ECO:0000256" key="9">
    <source>
        <dbReference type="ARBA" id="ARBA00051693"/>
    </source>
</evidence>
<sequence length="538" mass="58617">MSGDKNDLERIAAGIADDAALDWRLLARLDGEAGETADGLRELSQLAQVFRGLQIRPDRADDSPRRQFQFAGLDVLEKLAEGANGEVWRAYDPMLDQDVALKLRRLDSDALTHQFLAEARRLAKVRQSNIVSVYGAAEQDGRVGLWTELVRGQSLAEVLASDGPMPVEEVAQIGIQLCRALAAVHRHGLSHGDVKAENVLRDVSGRIVLADFGCAREISGNVSFSTIAGTRHYLAPEVLDGDEPGAASDQYALGVLLYRLLTGTYPYVADDLDALRERVMTQARKPLCQARPEIPRALARAIDRALLPQPAKRHPGVLAMLVAIESAMRPWRPHAAHWIAAAALLVLALTTAMLLRAPAPGVAVDTAFYRQSQGTREQLHDGATIALGDRLRLELTAAQPTWVYVFNDDGAPEPTVLFPLPGLNPTNPLTPGTRWQLPGHDGVTGLSWQVDSEADRDTFVVIASTMPLPLIETRMAQWQYAASPESALVARGVSRLVPVEAAKPSEGESLADLLRRIGCDDASAQVRCLRYVFPHRRS</sequence>
<comment type="catalytic activity">
    <reaction evidence="9">
        <text>L-tyrosyl-[protein] + ATP = O-phospho-L-tyrosyl-[protein] + ADP + H(+)</text>
        <dbReference type="Rhea" id="RHEA:10596"/>
        <dbReference type="Rhea" id="RHEA-COMP:10136"/>
        <dbReference type="Rhea" id="RHEA-COMP:20101"/>
        <dbReference type="ChEBI" id="CHEBI:15378"/>
        <dbReference type="ChEBI" id="CHEBI:30616"/>
        <dbReference type="ChEBI" id="CHEBI:46858"/>
        <dbReference type="ChEBI" id="CHEBI:61978"/>
        <dbReference type="ChEBI" id="CHEBI:456216"/>
        <dbReference type="EC" id="2.7.12.2"/>
    </reaction>
</comment>
<dbReference type="RefSeq" id="WP_261693760.1">
    <property type="nucleotide sequence ID" value="NZ_CP104694.1"/>
</dbReference>
<dbReference type="Gene3D" id="3.30.200.20">
    <property type="entry name" value="Phosphorylase Kinase, domain 1"/>
    <property type="match status" value="1"/>
</dbReference>
<accession>A0ABY6BA97</accession>
<evidence type="ECO:0000256" key="8">
    <source>
        <dbReference type="ARBA" id="ARBA00049299"/>
    </source>
</evidence>
<comment type="catalytic activity">
    <reaction evidence="7">
        <text>L-seryl-[protein] + ATP = O-phospho-L-seryl-[protein] + ADP + H(+)</text>
        <dbReference type="Rhea" id="RHEA:17989"/>
        <dbReference type="Rhea" id="RHEA-COMP:9863"/>
        <dbReference type="Rhea" id="RHEA-COMP:11604"/>
        <dbReference type="ChEBI" id="CHEBI:15378"/>
        <dbReference type="ChEBI" id="CHEBI:29999"/>
        <dbReference type="ChEBI" id="CHEBI:30616"/>
        <dbReference type="ChEBI" id="CHEBI:83421"/>
        <dbReference type="ChEBI" id="CHEBI:456216"/>
        <dbReference type="EC" id="2.7.12.2"/>
    </reaction>
</comment>
<keyword evidence="12" id="KW-1185">Reference proteome</keyword>
<keyword evidence="2" id="KW-0547">Nucleotide-binding</keyword>
<evidence type="ECO:0000256" key="4">
    <source>
        <dbReference type="ARBA" id="ARBA00022840"/>
    </source>
</evidence>